<dbReference type="GO" id="GO:0006506">
    <property type="term" value="P:GPI anchor biosynthetic process"/>
    <property type="evidence" value="ECO:0007669"/>
    <property type="project" value="UniProtKB-UniPathway"/>
</dbReference>
<gene>
    <name evidence="3" type="ORF">EVJ58_g1281</name>
</gene>
<protein>
    <recommendedName>
        <fullName evidence="2">N-acetylglucosaminylphosphatidylinositol deacetylase</fullName>
        <ecNumber evidence="2">3.5.1.89</ecNumber>
    </recommendedName>
</protein>
<evidence type="ECO:0000256" key="2">
    <source>
        <dbReference type="ARBA" id="ARBA00012176"/>
    </source>
</evidence>
<dbReference type="UniPathway" id="UPA00196"/>
<dbReference type="STRING" id="34475.A0A4Y9Z1X3"/>
<dbReference type="GO" id="GO:0016020">
    <property type="term" value="C:membrane"/>
    <property type="evidence" value="ECO:0007669"/>
    <property type="project" value="GOC"/>
</dbReference>
<dbReference type="SUPFAM" id="SSF102588">
    <property type="entry name" value="LmbE-like"/>
    <property type="match status" value="1"/>
</dbReference>
<dbReference type="InterPro" id="IPR003737">
    <property type="entry name" value="GlcNAc_PI_deacetylase-related"/>
</dbReference>
<proteinExistence type="inferred from homology"/>
<dbReference type="PANTHER" id="PTHR12993">
    <property type="entry name" value="N-ACETYLGLUCOSAMINYL-PHOSPHATIDYLINOSITOL DE-N-ACETYLASE-RELATED"/>
    <property type="match status" value="1"/>
</dbReference>
<dbReference type="PANTHER" id="PTHR12993:SF11">
    <property type="entry name" value="N-ACETYLGLUCOSAMINYL-PHOSPHATIDYLINOSITOL DE-N-ACETYLASE"/>
    <property type="match status" value="1"/>
</dbReference>
<evidence type="ECO:0000313" key="4">
    <source>
        <dbReference type="Proteomes" id="UP000298390"/>
    </source>
</evidence>
<dbReference type="Gene3D" id="3.40.50.10320">
    <property type="entry name" value="LmbE-like"/>
    <property type="match status" value="1"/>
</dbReference>
<dbReference type="Proteomes" id="UP000298390">
    <property type="component" value="Unassembled WGS sequence"/>
</dbReference>
<dbReference type="AlphaFoldDB" id="A0A4Y9Z1X3"/>
<organism evidence="3 4">
    <name type="scientific">Rhodofomes roseus</name>
    <dbReference type="NCBI Taxonomy" id="34475"/>
    <lineage>
        <taxon>Eukaryota</taxon>
        <taxon>Fungi</taxon>
        <taxon>Dikarya</taxon>
        <taxon>Basidiomycota</taxon>
        <taxon>Agaricomycotina</taxon>
        <taxon>Agaricomycetes</taxon>
        <taxon>Polyporales</taxon>
        <taxon>Rhodofomes</taxon>
    </lineage>
</organism>
<evidence type="ECO:0000313" key="3">
    <source>
        <dbReference type="EMBL" id="TFY67987.1"/>
    </source>
</evidence>
<dbReference type="EMBL" id="SEKV01000040">
    <property type="protein sequence ID" value="TFY67987.1"/>
    <property type="molecule type" value="Genomic_DNA"/>
</dbReference>
<dbReference type="GO" id="GO:0005783">
    <property type="term" value="C:endoplasmic reticulum"/>
    <property type="evidence" value="ECO:0007669"/>
    <property type="project" value="TreeGrafter"/>
</dbReference>
<evidence type="ECO:0000256" key="1">
    <source>
        <dbReference type="ARBA" id="ARBA00006066"/>
    </source>
</evidence>
<name>A0A4Y9Z1X3_9APHY</name>
<dbReference type="InterPro" id="IPR024078">
    <property type="entry name" value="LmbE-like_dom_sf"/>
</dbReference>
<comment type="similarity">
    <text evidence="1">Belongs to the PIGL family.</text>
</comment>
<comment type="caution">
    <text evidence="3">The sequence shown here is derived from an EMBL/GenBank/DDBJ whole genome shotgun (WGS) entry which is preliminary data.</text>
</comment>
<accession>A0A4Y9Z1X3</accession>
<sequence length="220" mass="24223">MYQNSDLQDNFTAQWDHDTIADVVRPYVLENRITTILTFDKYGISGHPNHVSLPHGAARMLSTFPLHSDIGSPESSATASTLARPRLFTLVSVPLAHKYTGPWAALLLKASFTVSDVLRTLRARLIPAEAPISFARSSGAEETQSSAGKGSSAVDSMEVRTGPAFVAGVNEYATALRAMMQHRSQLVWFRWLYVAFSRYMWVNEWVEVVPPSSPESAAPV</sequence>
<dbReference type="EC" id="3.5.1.89" evidence="2"/>
<reference evidence="3 4" key="1">
    <citation type="submission" date="2019-01" db="EMBL/GenBank/DDBJ databases">
        <title>Genome sequencing of the rare red list fungi Fomitopsis rosea.</title>
        <authorList>
            <person name="Buettner E."/>
            <person name="Kellner H."/>
        </authorList>
    </citation>
    <scope>NUCLEOTIDE SEQUENCE [LARGE SCALE GENOMIC DNA]</scope>
    <source>
        <strain evidence="3 4">DSM 105464</strain>
    </source>
</reference>
<dbReference type="GO" id="GO:0000225">
    <property type="term" value="F:N-acetylglucosaminylphosphatidylinositol deacetylase activity"/>
    <property type="evidence" value="ECO:0007669"/>
    <property type="project" value="UniProtKB-EC"/>
</dbReference>